<dbReference type="Pfam" id="PF04341">
    <property type="entry name" value="DUF485"/>
    <property type="match status" value="1"/>
</dbReference>
<feature type="transmembrane region" description="Helical" evidence="1">
    <location>
        <begin position="62"/>
        <end position="84"/>
    </location>
</feature>
<dbReference type="InterPro" id="IPR007436">
    <property type="entry name" value="DUF485"/>
</dbReference>
<organism evidence="2 5">
    <name type="scientific">Candidatus Phosphoribacter hodrii</name>
    <dbReference type="NCBI Taxonomy" id="2953743"/>
    <lineage>
        <taxon>Bacteria</taxon>
        <taxon>Bacillati</taxon>
        <taxon>Actinomycetota</taxon>
        <taxon>Actinomycetes</taxon>
        <taxon>Micrococcales</taxon>
        <taxon>Dermatophilaceae</taxon>
        <taxon>Candidatus Phosphoribacter</taxon>
    </lineage>
</organism>
<evidence type="ECO:0000313" key="6">
    <source>
        <dbReference type="Proteomes" id="UP000726105"/>
    </source>
</evidence>
<keyword evidence="1" id="KW-0812">Transmembrane</keyword>
<dbReference type="EMBL" id="JADJIB010000003">
    <property type="protein sequence ID" value="MBK7273441.1"/>
    <property type="molecule type" value="Genomic_DNA"/>
</dbReference>
<dbReference type="EMBL" id="JADKGK010000027">
    <property type="protein sequence ID" value="MBL0005459.1"/>
    <property type="molecule type" value="Genomic_DNA"/>
</dbReference>
<keyword evidence="1" id="KW-0472">Membrane</keyword>
<reference evidence="5 6" key="1">
    <citation type="submission" date="2020-10" db="EMBL/GenBank/DDBJ databases">
        <title>Connecting structure to function with the recovery of over 1000 high-quality activated sludge metagenome-assembled genomes encoding full-length rRNA genes using long-read sequencing.</title>
        <authorList>
            <person name="Singleton C.M."/>
            <person name="Petriglieri F."/>
            <person name="Kristensen J.M."/>
            <person name="Kirkegaard R.H."/>
            <person name="Michaelsen T.Y."/>
            <person name="Andersen M.H."/>
            <person name="Karst S.M."/>
            <person name="Dueholm M.S."/>
            <person name="Nielsen P.H."/>
            <person name="Albertsen M."/>
        </authorList>
    </citation>
    <scope>NUCLEOTIDE SEQUENCE [LARGE SCALE GENOMIC DNA]</scope>
    <source>
        <strain evidence="2">AalE_18-Q3-R2-46_BAT3C.188</strain>
        <strain evidence="3">Ega_18-Q3-R5-49_MAXAC.001</strain>
        <strain evidence="4">Ribe_18-Q3-R11-54_MAXAC.001</strain>
    </source>
</reference>
<keyword evidence="1" id="KW-1133">Transmembrane helix</keyword>
<dbReference type="Proteomes" id="UP000726105">
    <property type="component" value="Unassembled WGS sequence"/>
</dbReference>
<sequence length="108" mass="12314">MSEERAARYIAVQNSQEFAELRKTFRKFVFPMTGLFLAWYFLYVILATYASDFMATKLFGNITVGLVLGLAQFATTFAITMIYARWADRVLDPAAAKLADHMERGNLQ</sequence>
<evidence type="ECO:0000313" key="4">
    <source>
        <dbReference type="EMBL" id="MBL0005459.1"/>
    </source>
</evidence>
<dbReference type="PANTHER" id="PTHR38441:SF1">
    <property type="entry name" value="MEMBRANE PROTEIN"/>
    <property type="match status" value="1"/>
</dbReference>
<feature type="transmembrane region" description="Helical" evidence="1">
    <location>
        <begin position="28"/>
        <end position="50"/>
    </location>
</feature>
<protein>
    <submittedName>
        <fullName evidence="2">DUF485 domain-containing protein</fullName>
    </submittedName>
</protein>
<evidence type="ECO:0000313" key="5">
    <source>
        <dbReference type="Proteomes" id="UP000718281"/>
    </source>
</evidence>
<dbReference type="EMBL" id="JADIXZ010000001">
    <property type="protein sequence ID" value="MBK6299952.1"/>
    <property type="molecule type" value="Genomic_DNA"/>
</dbReference>
<dbReference type="AlphaFoldDB" id="A0A934X3B0"/>
<evidence type="ECO:0000313" key="3">
    <source>
        <dbReference type="EMBL" id="MBK7273441.1"/>
    </source>
</evidence>
<name>A0A934X3B0_9MICO</name>
<evidence type="ECO:0000256" key="1">
    <source>
        <dbReference type="SAM" id="Phobius"/>
    </source>
</evidence>
<gene>
    <name evidence="2" type="ORF">IPF40_02475</name>
    <name evidence="3" type="ORF">IPI13_09830</name>
    <name evidence="4" type="ORF">IPP00_16325</name>
</gene>
<proteinExistence type="predicted"/>
<dbReference type="Proteomes" id="UP000718281">
    <property type="component" value="Unassembled WGS sequence"/>
</dbReference>
<dbReference type="Proteomes" id="UP000886632">
    <property type="component" value="Unassembled WGS sequence"/>
</dbReference>
<evidence type="ECO:0000313" key="2">
    <source>
        <dbReference type="EMBL" id="MBK6299952.1"/>
    </source>
</evidence>
<dbReference type="PANTHER" id="PTHR38441">
    <property type="entry name" value="INTEGRAL MEMBRANE PROTEIN-RELATED"/>
    <property type="match status" value="1"/>
</dbReference>
<comment type="caution">
    <text evidence="2">The sequence shown here is derived from an EMBL/GenBank/DDBJ whole genome shotgun (WGS) entry which is preliminary data.</text>
</comment>
<accession>A0A934X3B0</accession>